<proteinExistence type="inferred from homology"/>
<dbReference type="InterPro" id="IPR036388">
    <property type="entry name" value="WH-like_DNA-bd_sf"/>
</dbReference>
<comment type="function">
    <text evidence="5">Negative regulator of class I heat shock genes (grpE-dnaK-dnaJ and groELS operons). Prevents heat-shock induction of these operons.</text>
</comment>
<dbReference type="Gene3D" id="1.10.10.10">
    <property type="entry name" value="Winged helix-like DNA-binding domain superfamily/Winged helix DNA-binding domain"/>
    <property type="match status" value="1"/>
</dbReference>
<dbReference type="Gene3D" id="3.30.450.40">
    <property type="match status" value="1"/>
</dbReference>
<dbReference type="Pfam" id="PF01628">
    <property type="entry name" value="HrcA"/>
    <property type="match status" value="1"/>
</dbReference>
<dbReference type="EMBL" id="JAYGHX010000001">
    <property type="protein sequence ID" value="MEA5389683.1"/>
    <property type="molecule type" value="Genomic_DNA"/>
</dbReference>
<evidence type="ECO:0000259" key="6">
    <source>
        <dbReference type="Pfam" id="PF01628"/>
    </source>
</evidence>
<comment type="similarity">
    <text evidence="5">Belongs to the HrcA family.</text>
</comment>
<keyword evidence="3 5" id="KW-0346">Stress response</keyword>
<dbReference type="SUPFAM" id="SSF55781">
    <property type="entry name" value="GAF domain-like"/>
    <property type="match status" value="1"/>
</dbReference>
<dbReference type="PIRSF" id="PIRSF005485">
    <property type="entry name" value="HrcA"/>
    <property type="match status" value="1"/>
</dbReference>
<dbReference type="InterPro" id="IPR029016">
    <property type="entry name" value="GAF-like_dom_sf"/>
</dbReference>
<evidence type="ECO:0000256" key="3">
    <source>
        <dbReference type="ARBA" id="ARBA00023016"/>
    </source>
</evidence>
<organism evidence="7 8">
    <name type="scientific">Cyanobium gracile UHCC 0139</name>
    <dbReference type="NCBI Taxonomy" id="3110308"/>
    <lineage>
        <taxon>Bacteria</taxon>
        <taxon>Bacillati</taxon>
        <taxon>Cyanobacteriota</taxon>
        <taxon>Cyanophyceae</taxon>
        <taxon>Synechococcales</taxon>
        <taxon>Prochlorococcaceae</taxon>
        <taxon>Cyanobium</taxon>
    </lineage>
</organism>
<evidence type="ECO:0000256" key="4">
    <source>
        <dbReference type="ARBA" id="ARBA00023163"/>
    </source>
</evidence>
<sequence>MDTLPRRQQEVLRATVRHYVDTVEPVGSSTLVRRFALPASPATVRTAMGALEQRGLLTQPHTSAGRIPSQRGYRLYVDQLLPAPGAAALQLERELAGISLQWAALDDLLLHLARRLADLTGLLSLITRPQRPSPLLQAVRLVPSGDRLLVFLVQGPDFSTSLNLRLGAGLEEELPILERWSNQQLRDGGTGSIPWDRLPAELRRSGGLLRQALDSHGRIRSEELDAVVAAGLGGLLAQPEFRQSSSLLPVVQLVEHGPRALLGITGDQDAVATEAIWIGTEHPHAALGQCSVVQATYRTGHGGRGQVGLVGPMRMAYATARAAVQSVASILERLLS</sequence>
<dbReference type="HAMAP" id="MF_00081">
    <property type="entry name" value="HrcA"/>
    <property type="match status" value="1"/>
</dbReference>
<keyword evidence="2 5" id="KW-0805">Transcription regulation</keyword>
<gene>
    <name evidence="5" type="primary">hrcA</name>
    <name evidence="7" type="ORF">VB738_00285</name>
</gene>
<feature type="domain" description="Heat-inducible transcription repressor HrcA C-terminal" evidence="6">
    <location>
        <begin position="106"/>
        <end position="319"/>
    </location>
</feature>
<keyword evidence="4 5" id="KW-0804">Transcription</keyword>
<reference evidence="7 8" key="1">
    <citation type="submission" date="2023-12" db="EMBL/GenBank/DDBJ databases">
        <title>Baltic Sea Cyanobacteria.</title>
        <authorList>
            <person name="Delbaje E."/>
            <person name="Fewer D.P."/>
            <person name="Shishido T.K."/>
        </authorList>
    </citation>
    <scope>NUCLEOTIDE SEQUENCE [LARGE SCALE GENOMIC DNA]</scope>
    <source>
        <strain evidence="7 8">UHCC 0139</strain>
    </source>
</reference>
<evidence type="ECO:0000313" key="7">
    <source>
        <dbReference type="EMBL" id="MEA5389683.1"/>
    </source>
</evidence>
<comment type="caution">
    <text evidence="7">The sequence shown here is derived from an EMBL/GenBank/DDBJ whole genome shotgun (WGS) entry which is preliminary data.</text>
</comment>
<evidence type="ECO:0000313" key="8">
    <source>
        <dbReference type="Proteomes" id="UP001304461"/>
    </source>
</evidence>
<keyword evidence="8" id="KW-1185">Reference proteome</keyword>
<dbReference type="RefSeq" id="WP_323303829.1">
    <property type="nucleotide sequence ID" value="NZ_JAYGHX010000001.1"/>
</dbReference>
<dbReference type="InterPro" id="IPR002571">
    <property type="entry name" value="HrcA"/>
</dbReference>
<accession>A0ABU5RNL4</accession>
<protein>
    <recommendedName>
        <fullName evidence="5">Heat-inducible transcription repressor HrcA</fullName>
    </recommendedName>
</protein>
<keyword evidence="1 5" id="KW-0678">Repressor</keyword>
<evidence type="ECO:0000256" key="2">
    <source>
        <dbReference type="ARBA" id="ARBA00023015"/>
    </source>
</evidence>
<dbReference type="Proteomes" id="UP001304461">
    <property type="component" value="Unassembled WGS sequence"/>
</dbReference>
<evidence type="ECO:0000256" key="5">
    <source>
        <dbReference type="HAMAP-Rule" id="MF_00081"/>
    </source>
</evidence>
<name>A0ABU5RNL4_9CYAN</name>
<dbReference type="PANTHER" id="PTHR34824">
    <property type="entry name" value="HEAT-INDUCIBLE TRANSCRIPTION REPRESSOR HRCA"/>
    <property type="match status" value="1"/>
</dbReference>
<dbReference type="InterPro" id="IPR036390">
    <property type="entry name" value="WH_DNA-bd_sf"/>
</dbReference>
<dbReference type="PANTHER" id="PTHR34824:SF1">
    <property type="entry name" value="HEAT-INDUCIBLE TRANSCRIPTION REPRESSOR HRCA"/>
    <property type="match status" value="1"/>
</dbReference>
<dbReference type="InterPro" id="IPR021153">
    <property type="entry name" value="HrcA_C"/>
</dbReference>
<dbReference type="SUPFAM" id="SSF46785">
    <property type="entry name" value="Winged helix' DNA-binding domain"/>
    <property type="match status" value="1"/>
</dbReference>
<evidence type="ECO:0000256" key="1">
    <source>
        <dbReference type="ARBA" id="ARBA00022491"/>
    </source>
</evidence>